<dbReference type="PATRIC" id="fig|1612624.7.peg.30"/>
<geneLocation type="plasmid" evidence="2">
    <name>pf5.1a</name>
</geneLocation>
<name>A0A1C7P8U9_9HYPH</name>
<keyword evidence="1" id="KW-0614">Plasmid</keyword>
<protein>
    <submittedName>
        <fullName evidence="1">Uncharacterized protein</fullName>
    </submittedName>
</protein>
<evidence type="ECO:0000313" key="2">
    <source>
        <dbReference type="Proteomes" id="UP000093111"/>
    </source>
</evidence>
<proteinExistence type="predicted"/>
<reference evidence="1 2" key="1">
    <citation type="journal article" date="2016" name="Syst. Appl. Microbiol.">
        <title>Pararhizobium polonicum sp. nov. isolated from tumors on stone fruit rootstocks.</title>
        <authorList>
            <person name="Pulawska J."/>
            <person name="Kuzmanovic N."/>
            <person name="Willems A."/>
            <person name="Pothier J.F."/>
        </authorList>
    </citation>
    <scope>NUCLEOTIDE SEQUENCE [LARGE SCALE GENOMIC DNA]</scope>
    <source>
        <strain evidence="1 2">F5.1</strain>
        <plasmid evidence="1">pF5.1a</plasmid>
    </source>
</reference>
<dbReference type="Proteomes" id="UP000093111">
    <property type="component" value="Plasmid pF5.1a"/>
</dbReference>
<dbReference type="EMBL" id="LGLV01000001">
    <property type="protein sequence ID" value="OBZ97476.1"/>
    <property type="molecule type" value="Genomic_DNA"/>
</dbReference>
<sequence length="183" mass="20519">MTTVSTSRRLLIPSCSMTKRAGPKWIPARDRYDGPLWRTLRHVDPDEHKARVAILSAHYGFRDANMDIEQYEARMTPEIVAVVKSGGLSTRWPRPKTQRRFIPSGEHPGCHINSMTAHRTLPFVEVCLVGGALYLDVMSHFVELFREDGFVTGSAPVTEICGPFGIMRKQMAAWLNRPLSAAG</sequence>
<organism evidence="1 2">
    <name type="scientific">Pararhizobium polonicum</name>
    <dbReference type="NCBI Taxonomy" id="1612624"/>
    <lineage>
        <taxon>Bacteria</taxon>
        <taxon>Pseudomonadati</taxon>
        <taxon>Pseudomonadota</taxon>
        <taxon>Alphaproteobacteria</taxon>
        <taxon>Hyphomicrobiales</taxon>
        <taxon>Rhizobiaceae</taxon>
        <taxon>Rhizobium/Agrobacterium group</taxon>
        <taxon>Pararhizobium</taxon>
    </lineage>
</organism>
<keyword evidence="2" id="KW-1185">Reference proteome</keyword>
<accession>A0A1C7P8U9</accession>
<dbReference type="AlphaFoldDB" id="A0A1C7P8U9"/>
<comment type="caution">
    <text evidence="1">The sequence shown here is derived from an EMBL/GenBank/DDBJ whole genome shotgun (WGS) entry which is preliminary data.</text>
</comment>
<evidence type="ECO:0000313" key="1">
    <source>
        <dbReference type="EMBL" id="OBZ97476.1"/>
    </source>
</evidence>
<gene>
    <name evidence="1" type="ORF">ADU59_00150</name>
</gene>
<dbReference type="RefSeq" id="WP_068950552.1">
    <property type="nucleotide sequence ID" value="NZ_CM004502.1"/>
</dbReference>
<dbReference type="OrthoDB" id="7445766at2"/>